<dbReference type="GO" id="GO:0006465">
    <property type="term" value="P:signal peptide processing"/>
    <property type="evidence" value="ECO:0007669"/>
    <property type="project" value="UniProtKB-UniRule"/>
</dbReference>
<protein>
    <recommendedName>
        <fullName evidence="3 9">Signal peptidase complex subunit 2</fullName>
    </recommendedName>
</protein>
<reference evidence="10" key="1">
    <citation type="submission" date="2022-02" db="EMBL/GenBank/DDBJ databases">
        <authorList>
            <person name="Giguere J D."/>
        </authorList>
    </citation>
    <scope>NUCLEOTIDE SEQUENCE</scope>
    <source>
        <strain evidence="10">CCAP 1055/1</strain>
    </source>
</reference>
<evidence type="ECO:0000256" key="4">
    <source>
        <dbReference type="ARBA" id="ARBA00022692"/>
    </source>
</evidence>
<dbReference type="PANTHER" id="PTHR13085">
    <property type="entry name" value="MICROSOMAL SIGNAL PEPTIDASE 25 KDA SUBUNIT"/>
    <property type="match status" value="1"/>
</dbReference>
<name>A0A8J9S6Q0_PHATR</name>
<evidence type="ECO:0000256" key="1">
    <source>
        <dbReference type="ARBA" id="ARBA00004477"/>
    </source>
</evidence>
<dbReference type="Proteomes" id="UP000836788">
    <property type="component" value="Chromosome 19"/>
</dbReference>
<dbReference type="Pfam" id="PF06703">
    <property type="entry name" value="SPC25"/>
    <property type="match status" value="1"/>
</dbReference>
<proteinExistence type="inferred from homology"/>
<accession>A0A8J9S6Q0</accession>
<dbReference type="EMBL" id="OU594960">
    <property type="protein sequence ID" value="CAG9283725.1"/>
    <property type="molecule type" value="Genomic_DNA"/>
</dbReference>
<dbReference type="GO" id="GO:0005787">
    <property type="term" value="C:signal peptidase complex"/>
    <property type="evidence" value="ECO:0007669"/>
    <property type="project" value="UniProtKB-UniRule"/>
</dbReference>
<keyword evidence="7 9" id="KW-0472">Membrane</keyword>
<sequence>QVDLGDMVKIKQVLDETVASAILENIAEDYGWDNFKLGIMALSCVFAMIAQFAPIPFPESRPVLGVCGALYFALSGILQFVTTFIDKDCILWTKPADISASTKNKDMHLYGLRIRSNLPRFSEWYEVILEFQKPKQASASPMVKHTWSIGQFFDKEGYFDEIGLSQEIDKLFKRFEAKDYDSAGSDEKKRQ</sequence>
<feature type="transmembrane region" description="Helical" evidence="9">
    <location>
        <begin position="63"/>
        <end position="85"/>
    </location>
</feature>
<evidence type="ECO:0000256" key="8">
    <source>
        <dbReference type="ARBA" id="ARBA00045608"/>
    </source>
</evidence>
<evidence type="ECO:0000256" key="2">
    <source>
        <dbReference type="ARBA" id="ARBA00007324"/>
    </source>
</evidence>
<keyword evidence="4 9" id="KW-0812">Transmembrane</keyword>
<feature type="non-terminal residue" evidence="10">
    <location>
        <position position="1"/>
    </location>
</feature>
<evidence type="ECO:0000256" key="5">
    <source>
        <dbReference type="ARBA" id="ARBA00022824"/>
    </source>
</evidence>
<dbReference type="InterPro" id="IPR009582">
    <property type="entry name" value="Spc2/SPCS2"/>
</dbReference>
<evidence type="ECO:0000256" key="3">
    <source>
        <dbReference type="ARBA" id="ARBA00017057"/>
    </source>
</evidence>
<keyword evidence="5 9" id="KW-0256">Endoplasmic reticulum</keyword>
<comment type="function">
    <text evidence="8 9">Component of the signal peptidase complex (SPC) which catalyzes the cleavage of N-terminal signal sequences from nascent proteins as they are translocated into the lumen of the endoplasmic reticulum. Enhances the enzymatic activity of SPC and facilitates the interactions between different components of the translocation site.</text>
</comment>
<dbReference type="GO" id="GO:0045047">
    <property type="term" value="P:protein targeting to ER"/>
    <property type="evidence" value="ECO:0007669"/>
    <property type="project" value="TreeGrafter"/>
</dbReference>
<dbReference type="AlphaFoldDB" id="A0A8J9S6Q0"/>
<keyword evidence="6 9" id="KW-1133">Transmembrane helix</keyword>
<comment type="similarity">
    <text evidence="2 9">Belongs to the SPCS2 family.</text>
</comment>
<evidence type="ECO:0000256" key="9">
    <source>
        <dbReference type="RuleBase" id="RU368033"/>
    </source>
</evidence>
<evidence type="ECO:0000256" key="6">
    <source>
        <dbReference type="ARBA" id="ARBA00022989"/>
    </source>
</evidence>
<evidence type="ECO:0000256" key="7">
    <source>
        <dbReference type="ARBA" id="ARBA00023136"/>
    </source>
</evidence>
<dbReference type="GO" id="GO:0008233">
    <property type="term" value="F:peptidase activity"/>
    <property type="evidence" value="ECO:0007669"/>
    <property type="project" value="UniProtKB-UniRule"/>
</dbReference>
<gene>
    <name evidence="10" type="ORF">PTTT1_LOCUS23744</name>
</gene>
<dbReference type="PANTHER" id="PTHR13085:SF0">
    <property type="entry name" value="SIGNAL PEPTIDASE COMPLEX SUBUNIT 2"/>
    <property type="match status" value="1"/>
</dbReference>
<organism evidence="10">
    <name type="scientific">Phaeodactylum tricornutum</name>
    <name type="common">Diatom</name>
    <dbReference type="NCBI Taxonomy" id="2850"/>
    <lineage>
        <taxon>Eukaryota</taxon>
        <taxon>Sar</taxon>
        <taxon>Stramenopiles</taxon>
        <taxon>Ochrophyta</taxon>
        <taxon>Bacillariophyta</taxon>
        <taxon>Bacillariophyceae</taxon>
        <taxon>Bacillariophycidae</taxon>
        <taxon>Naviculales</taxon>
        <taxon>Phaeodactylaceae</taxon>
        <taxon>Phaeodactylum</taxon>
    </lineage>
</organism>
<feature type="transmembrane region" description="Helical" evidence="9">
    <location>
        <begin position="37"/>
        <end position="57"/>
    </location>
</feature>
<comment type="subcellular location">
    <subcellularLocation>
        <location evidence="1 9">Endoplasmic reticulum membrane</location>
        <topology evidence="1 9">Multi-pass membrane protein</topology>
    </subcellularLocation>
</comment>
<evidence type="ECO:0000313" key="10">
    <source>
        <dbReference type="EMBL" id="CAG9283725.1"/>
    </source>
</evidence>